<protein>
    <submittedName>
        <fullName evidence="5">Uncharacterized protein</fullName>
    </submittedName>
</protein>
<keyword evidence="4" id="KW-0812">Transmembrane</keyword>
<evidence type="ECO:0000256" key="3">
    <source>
        <dbReference type="ARBA" id="ARBA00022737"/>
    </source>
</evidence>
<keyword evidence="4" id="KW-1133">Transmembrane helix</keyword>
<name>A0ABD2PME1_9PLAT</name>
<evidence type="ECO:0000256" key="4">
    <source>
        <dbReference type="SAM" id="Phobius"/>
    </source>
</evidence>
<dbReference type="InterPro" id="IPR003591">
    <property type="entry name" value="Leu-rich_rpt_typical-subtyp"/>
</dbReference>
<keyword evidence="2" id="KW-0732">Signal</keyword>
<keyword evidence="4" id="KW-0472">Membrane</keyword>
<evidence type="ECO:0000256" key="2">
    <source>
        <dbReference type="ARBA" id="ARBA00022729"/>
    </source>
</evidence>
<evidence type="ECO:0000313" key="5">
    <source>
        <dbReference type="EMBL" id="KAL3308669.1"/>
    </source>
</evidence>
<keyword evidence="6" id="KW-1185">Reference proteome</keyword>
<dbReference type="SUPFAM" id="SSF52058">
    <property type="entry name" value="L domain-like"/>
    <property type="match status" value="1"/>
</dbReference>
<accession>A0ABD2PME1</accession>
<feature type="transmembrane region" description="Helical" evidence="4">
    <location>
        <begin position="489"/>
        <end position="511"/>
    </location>
</feature>
<dbReference type="Pfam" id="PF13516">
    <property type="entry name" value="LRR_6"/>
    <property type="match status" value="1"/>
</dbReference>
<organism evidence="5 6">
    <name type="scientific">Cichlidogyrus casuarinus</name>
    <dbReference type="NCBI Taxonomy" id="1844966"/>
    <lineage>
        <taxon>Eukaryota</taxon>
        <taxon>Metazoa</taxon>
        <taxon>Spiralia</taxon>
        <taxon>Lophotrochozoa</taxon>
        <taxon>Platyhelminthes</taxon>
        <taxon>Monogenea</taxon>
        <taxon>Monopisthocotylea</taxon>
        <taxon>Dactylogyridea</taxon>
        <taxon>Ancyrocephalidae</taxon>
        <taxon>Cichlidogyrus</taxon>
    </lineage>
</organism>
<comment type="caution">
    <text evidence="5">The sequence shown here is derived from an EMBL/GenBank/DDBJ whole genome shotgun (WGS) entry which is preliminary data.</text>
</comment>
<dbReference type="SMART" id="SM00369">
    <property type="entry name" value="LRR_TYP"/>
    <property type="match status" value="7"/>
</dbReference>
<dbReference type="AlphaFoldDB" id="A0ABD2PME1"/>
<gene>
    <name evidence="5" type="ORF">Ciccas_012794</name>
</gene>
<dbReference type="PANTHER" id="PTHR24373:SF275">
    <property type="entry name" value="TIR DOMAIN-CONTAINING PROTEIN"/>
    <property type="match status" value="1"/>
</dbReference>
<dbReference type="EMBL" id="JBJKFK010004883">
    <property type="protein sequence ID" value="KAL3308669.1"/>
    <property type="molecule type" value="Genomic_DNA"/>
</dbReference>
<proteinExistence type="predicted"/>
<evidence type="ECO:0000256" key="1">
    <source>
        <dbReference type="ARBA" id="ARBA00022614"/>
    </source>
</evidence>
<dbReference type="InterPro" id="IPR001611">
    <property type="entry name" value="Leu-rich_rpt"/>
</dbReference>
<dbReference type="PRINTS" id="PR00019">
    <property type="entry name" value="LEURICHRPT"/>
</dbReference>
<evidence type="ECO:0000313" key="6">
    <source>
        <dbReference type="Proteomes" id="UP001626550"/>
    </source>
</evidence>
<dbReference type="Gene3D" id="3.80.10.10">
    <property type="entry name" value="Ribonuclease Inhibitor"/>
    <property type="match status" value="2"/>
</dbReference>
<sequence>TSTCTCDLSSVTAPTPFRPVSTDFFKKLLFTCCKPGVTKLSLLGPLIDRIPGDIFTQTACHNLEELSFTRTGISGQPDSFPADGQAFLGLPNLAKISFIDNPRLDSYPIGAFSGLGLSISEINLKRNPVKVLHGKEFDGLSELRRKLRLDLSQNLLEDVKLKAFEALPLQELVLDGNQLTDLKPEMFDGLTALTHLSLANNPIRTIIGGSLRYLTNLQSLFISTAGGGKSEILTLKQSMLHGLTGLRELTLEGLGFEEVEANALTEQAKLRHLNLSRNRFKNVPKKALERLAVFANAKLQSLDLSQNHITCLDHEALRAFEDLRRLRLDRNLITAIADKAFVGLTSLSELDLSHNPIRLLAPRSLAKLDRLLELKLGPVMDLAQNDMLERFALSALGMAKNSTRVHGLEALGIERGGGFPVPILLDTSRNLLQGECPIWGVPGVDFAWKHRPNEDLILDEAREENVSASVREDGNNSSWLDLLTSKKNLAIALAVTISLITILIAVIIVMYRVRTSKRTGSNSSLIRQRKNMLGATASEYAGSAITPAGANLYPTYPGLDMSHQHFYQEHILCTSPQGSQKSSTKKWATECEIAAEAALHLAPPPYPQHTR</sequence>
<dbReference type="PANTHER" id="PTHR24373">
    <property type="entry name" value="SLIT RELATED LEUCINE-RICH REPEAT NEURONAL PROTEIN"/>
    <property type="match status" value="1"/>
</dbReference>
<feature type="non-terminal residue" evidence="5">
    <location>
        <position position="1"/>
    </location>
</feature>
<dbReference type="Proteomes" id="UP001626550">
    <property type="component" value="Unassembled WGS sequence"/>
</dbReference>
<keyword evidence="1" id="KW-0433">Leucine-rich repeat</keyword>
<reference evidence="5 6" key="1">
    <citation type="submission" date="2024-11" db="EMBL/GenBank/DDBJ databases">
        <title>Adaptive evolution of stress response genes in parasites aligns with host niche diversity.</title>
        <authorList>
            <person name="Hahn C."/>
            <person name="Resl P."/>
        </authorList>
    </citation>
    <scope>NUCLEOTIDE SEQUENCE [LARGE SCALE GENOMIC DNA]</scope>
    <source>
        <strain evidence="5">EGGRZ-B1_66</strain>
        <tissue evidence="5">Body</tissue>
    </source>
</reference>
<dbReference type="InterPro" id="IPR050328">
    <property type="entry name" value="Dev_Immune_Receptor"/>
</dbReference>
<dbReference type="SMART" id="SM00365">
    <property type="entry name" value="LRR_SD22"/>
    <property type="match status" value="3"/>
</dbReference>
<dbReference type="Pfam" id="PF13855">
    <property type="entry name" value="LRR_8"/>
    <property type="match status" value="2"/>
</dbReference>
<keyword evidence="3" id="KW-0677">Repeat</keyword>
<dbReference type="InterPro" id="IPR032675">
    <property type="entry name" value="LRR_dom_sf"/>
</dbReference>
<dbReference type="PROSITE" id="PS51450">
    <property type="entry name" value="LRR"/>
    <property type="match status" value="2"/>
</dbReference>
<dbReference type="Pfam" id="PF00560">
    <property type="entry name" value="LRR_1"/>
    <property type="match status" value="1"/>
</dbReference>